<feature type="transmembrane region" description="Helical" evidence="6">
    <location>
        <begin position="252"/>
        <end position="280"/>
    </location>
</feature>
<organism evidence="7 8">
    <name type="scientific">Limnospira indica PCC 8005</name>
    <dbReference type="NCBI Taxonomy" id="376219"/>
    <lineage>
        <taxon>Bacteria</taxon>
        <taxon>Bacillati</taxon>
        <taxon>Cyanobacteriota</taxon>
        <taxon>Cyanophyceae</taxon>
        <taxon>Oscillatoriophycideae</taxon>
        <taxon>Oscillatoriales</taxon>
        <taxon>Sirenicapillariaceae</taxon>
        <taxon>Limnospira</taxon>
    </lineage>
</organism>
<accession>A0A9P1KC00</accession>
<keyword evidence="4 6" id="KW-1133">Transmembrane helix</keyword>
<proteinExistence type="predicted"/>
<dbReference type="AlphaFoldDB" id="A0A9P1KC00"/>
<keyword evidence="3 6" id="KW-0812">Transmembrane</keyword>
<gene>
    <name evidence="7" type="ORF">ARTHRO_11308</name>
</gene>
<sequence length="388" mass="41484">MSNIQEQVPEKNRRTTQGNKLPQWIAVLVLVYIIIVAVELVSRGFRTATADQAEEIFAFATNPFLGLIVGTLASALTQSSSAVTSITVGLVGGGLPVATAVPIIMGANVGTSLTSTLVSLASMGDKEAFKRALGAATILDMFNIFCVIIFLPLEILFHPLQTAAGYLARFFIGDYSLSIGDYNFVRAATSPVVGFFRGIASNFPEPFDGLFLIFVGVIVIISAIYFISKLLKVVLVGRAKDIFEIAVGRGPIAGIAAGMFMTILVQSSTTTTCLIVPLAAAGVMTLQQVYPFTLGANIGTTVTAILAATAISGDTEVYALQIAMVHFLFNFFGVLIIFCISFMYRIPIFLAVTFASMASERKYLAFVYIIGVFFVIPGFFLGVTKLFG</sequence>
<evidence type="ECO:0000256" key="6">
    <source>
        <dbReference type="SAM" id="Phobius"/>
    </source>
</evidence>
<dbReference type="EMBL" id="FO818640">
    <property type="protein sequence ID" value="CDM93635.1"/>
    <property type="molecule type" value="Genomic_DNA"/>
</dbReference>
<evidence type="ECO:0000256" key="2">
    <source>
        <dbReference type="ARBA" id="ARBA00022475"/>
    </source>
</evidence>
<evidence type="ECO:0000313" key="7">
    <source>
        <dbReference type="EMBL" id="CDM93635.1"/>
    </source>
</evidence>
<feature type="transmembrane region" description="Helical" evidence="6">
    <location>
        <begin position="57"/>
        <end position="77"/>
    </location>
</feature>
<keyword evidence="5 6" id="KW-0472">Membrane</keyword>
<feature type="transmembrane region" description="Helical" evidence="6">
    <location>
        <begin position="323"/>
        <end position="343"/>
    </location>
</feature>
<comment type="subcellular location">
    <subcellularLocation>
        <location evidence="1">Cell membrane</location>
        <topology evidence="1">Multi-pass membrane protein</topology>
    </subcellularLocation>
</comment>
<feature type="transmembrane region" description="Helical" evidence="6">
    <location>
        <begin position="132"/>
        <end position="153"/>
    </location>
</feature>
<feature type="transmembrane region" description="Helical" evidence="6">
    <location>
        <begin position="292"/>
        <end position="311"/>
    </location>
</feature>
<protein>
    <submittedName>
        <fullName evidence="7">Sodium-dependent phosphate transport protein, NptA-like</fullName>
    </submittedName>
</protein>
<keyword evidence="2" id="KW-1003">Cell membrane</keyword>
<dbReference type="PANTHER" id="PTHR10010">
    <property type="entry name" value="SOLUTE CARRIER FAMILY 34 SODIUM PHOSPHATE , MEMBER 2-RELATED"/>
    <property type="match status" value="1"/>
</dbReference>
<dbReference type="Proteomes" id="UP000032946">
    <property type="component" value="Chromosome"/>
</dbReference>
<dbReference type="GO" id="GO:0005436">
    <property type="term" value="F:sodium:phosphate symporter activity"/>
    <property type="evidence" value="ECO:0007669"/>
    <property type="project" value="InterPro"/>
</dbReference>
<dbReference type="InterPro" id="IPR003841">
    <property type="entry name" value="Na/Pi_transpt"/>
</dbReference>
<reference evidence="7 8" key="1">
    <citation type="submission" date="2014-02" db="EMBL/GenBank/DDBJ databases">
        <authorList>
            <person name="Genoscope - CEA"/>
        </authorList>
    </citation>
    <scope>NUCLEOTIDE SEQUENCE [LARGE SCALE GENOMIC DNA]</scope>
    <source>
        <strain evidence="7 8">PCC 8005</strain>
    </source>
</reference>
<dbReference type="GO" id="GO:0005886">
    <property type="term" value="C:plasma membrane"/>
    <property type="evidence" value="ECO:0007669"/>
    <property type="project" value="UniProtKB-SubCell"/>
</dbReference>
<dbReference type="GO" id="GO:0044341">
    <property type="term" value="P:sodium-dependent phosphate transport"/>
    <property type="evidence" value="ECO:0007669"/>
    <property type="project" value="InterPro"/>
</dbReference>
<dbReference type="RefSeq" id="WP_006621087.1">
    <property type="nucleotide sequence ID" value="NZ_FO818640.1"/>
</dbReference>
<keyword evidence="8" id="KW-1185">Reference proteome</keyword>
<evidence type="ECO:0000256" key="4">
    <source>
        <dbReference type="ARBA" id="ARBA00022989"/>
    </source>
</evidence>
<feature type="transmembrane region" description="Helical" evidence="6">
    <location>
        <begin position="210"/>
        <end position="231"/>
    </location>
</feature>
<evidence type="ECO:0000313" key="8">
    <source>
        <dbReference type="Proteomes" id="UP000032946"/>
    </source>
</evidence>
<feature type="transmembrane region" description="Helical" evidence="6">
    <location>
        <begin position="24"/>
        <end position="45"/>
    </location>
</feature>
<dbReference type="NCBIfam" id="NF037997">
    <property type="entry name" value="Na_Pi_symport"/>
    <property type="match status" value="1"/>
</dbReference>
<evidence type="ECO:0000256" key="3">
    <source>
        <dbReference type="ARBA" id="ARBA00022692"/>
    </source>
</evidence>
<feature type="transmembrane region" description="Helical" evidence="6">
    <location>
        <begin position="363"/>
        <end position="383"/>
    </location>
</feature>
<evidence type="ECO:0000256" key="5">
    <source>
        <dbReference type="ARBA" id="ARBA00023136"/>
    </source>
</evidence>
<dbReference type="Pfam" id="PF02690">
    <property type="entry name" value="Na_Pi_cotrans"/>
    <property type="match status" value="2"/>
</dbReference>
<evidence type="ECO:0000256" key="1">
    <source>
        <dbReference type="ARBA" id="ARBA00004651"/>
    </source>
</evidence>
<dbReference type="PANTHER" id="PTHR10010:SF46">
    <property type="entry name" value="SODIUM-DEPENDENT PHOSPHATE TRANSPORT PROTEIN 2B"/>
    <property type="match status" value="1"/>
</dbReference>
<name>A0A9P1KC00_9CYAN</name>